<organism evidence="2 3">
    <name type="scientific">Candidatus Nitrosotalea okcheonensis</name>
    <dbReference type="NCBI Taxonomy" id="1903276"/>
    <lineage>
        <taxon>Archaea</taxon>
        <taxon>Nitrososphaerota</taxon>
        <taxon>Nitrososphaeria</taxon>
        <taxon>Nitrosotaleales</taxon>
        <taxon>Nitrosotaleaceae</taxon>
        <taxon>Nitrosotalea</taxon>
    </lineage>
</organism>
<dbReference type="OrthoDB" id="377177at2157"/>
<dbReference type="AlphaFoldDB" id="A0A2H1FI03"/>
<keyword evidence="1" id="KW-0812">Transmembrane</keyword>
<sequence>MIAEALTIGAIITFCSLLTWVAMKKYQPKIEARLDEIEDNSTGLKITEKRHK</sequence>
<keyword evidence="1" id="KW-0472">Membrane</keyword>
<dbReference type="RefSeq" id="WP_157928171.1">
    <property type="nucleotide sequence ID" value="NZ_LT841358.1"/>
</dbReference>
<evidence type="ECO:0000313" key="3">
    <source>
        <dbReference type="Proteomes" id="UP000230607"/>
    </source>
</evidence>
<protein>
    <submittedName>
        <fullName evidence="2">Uncharacterized protein</fullName>
    </submittedName>
</protein>
<reference evidence="3" key="1">
    <citation type="submission" date="2017-03" db="EMBL/GenBank/DDBJ databases">
        <authorList>
            <person name="Herbold C."/>
        </authorList>
    </citation>
    <scope>NUCLEOTIDE SEQUENCE [LARGE SCALE GENOMIC DNA]</scope>
</reference>
<gene>
    <name evidence="2" type="ORF">NCS_30236</name>
</gene>
<evidence type="ECO:0000313" key="2">
    <source>
        <dbReference type="EMBL" id="SMH72396.1"/>
    </source>
</evidence>
<accession>A0A2H1FI03</accession>
<proteinExistence type="predicted"/>
<keyword evidence="1" id="KW-1133">Transmembrane helix</keyword>
<keyword evidence="3" id="KW-1185">Reference proteome</keyword>
<evidence type="ECO:0000256" key="1">
    <source>
        <dbReference type="SAM" id="Phobius"/>
    </source>
</evidence>
<feature type="transmembrane region" description="Helical" evidence="1">
    <location>
        <begin position="6"/>
        <end position="23"/>
    </location>
</feature>
<name>A0A2H1FI03_9ARCH</name>
<dbReference type="EMBL" id="LT841358">
    <property type="protein sequence ID" value="SMH72396.1"/>
    <property type="molecule type" value="Genomic_DNA"/>
</dbReference>
<dbReference type="Proteomes" id="UP000230607">
    <property type="component" value="Chromosome 1"/>
</dbReference>